<evidence type="ECO:0000313" key="2">
    <source>
        <dbReference type="EMBL" id="MBW0578729.1"/>
    </source>
</evidence>
<gene>
    <name evidence="2" type="ORF">O181_118444</name>
</gene>
<proteinExistence type="predicted"/>
<dbReference type="OrthoDB" id="3255262at2759"/>
<comment type="caution">
    <text evidence="2">The sequence shown here is derived from an EMBL/GenBank/DDBJ whole genome shotgun (WGS) entry which is preliminary data.</text>
</comment>
<reference evidence="2" key="1">
    <citation type="submission" date="2021-03" db="EMBL/GenBank/DDBJ databases">
        <title>Draft genome sequence of rust myrtle Austropuccinia psidii MF-1, a brazilian biotype.</title>
        <authorList>
            <person name="Quecine M.C."/>
            <person name="Pachon D.M.R."/>
            <person name="Bonatelli M.L."/>
            <person name="Correr F.H."/>
            <person name="Franceschini L.M."/>
            <person name="Leite T.F."/>
            <person name="Margarido G.R.A."/>
            <person name="Almeida C.A."/>
            <person name="Ferrarezi J.A."/>
            <person name="Labate C.A."/>
        </authorList>
    </citation>
    <scope>NUCLEOTIDE SEQUENCE</scope>
    <source>
        <strain evidence="2">MF-1</strain>
    </source>
</reference>
<dbReference type="EMBL" id="AVOT02103409">
    <property type="protein sequence ID" value="MBW0578729.1"/>
    <property type="molecule type" value="Genomic_DNA"/>
</dbReference>
<sequence>MAIFGRNIQQFKREINDEFNIKDIGPADLLLGVKIHQLDNCITLDQQHFVDSLLDLYSMQNCKSVDTPIVANDYITPATDDERKAFGDMGINFRSAIGSINYLSTATRPELSHAVS</sequence>
<dbReference type="AlphaFoldDB" id="A0A9Q3KCR5"/>
<organism evidence="2 3">
    <name type="scientific">Austropuccinia psidii MF-1</name>
    <dbReference type="NCBI Taxonomy" id="1389203"/>
    <lineage>
        <taxon>Eukaryota</taxon>
        <taxon>Fungi</taxon>
        <taxon>Dikarya</taxon>
        <taxon>Basidiomycota</taxon>
        <taxon>Pucciniomycotina</taxon>
        <taxon>Pucciniomycetes</taxon>
        <taxon>Pucciniales</taxon>
        <taxon>Sphaerophragmiaceae</taxon>
        <taxon>Austropuccinia</taxon>
    </lineage>
</organism>
<name>A0A9Q3KCR5_9BASI</name>
<keyword evidence="3" id="KW-1185">Reference proteome</keyword>
<evidence type="ECO:0000313" key="3">
    <source>
        <dbReference type="Proteomes" id="UP000765509"/>
    </source>
</evidence>
<accession>A0A9Q3KCR5</accession>
<feature type="non-terminal residue" evidence="2">
    <location>
        <position position="116"/>
    </location>
</feature>
<dbReference type="InterPro" id="IPR013103">
    <property type="entry name" value="RVT_2"/>
</dbReference>
<dbReference type="Proteomes" id="UP000765509">
    <property type="component" value="Unassembled WGS sequence"/>
</dbReference>
<feature type="domain" description="Reverse transcriptase Ty1/copia-type" evidence="1">
    <location>
        <begin position="7"/>
        <end position="70"/>
    </location>
</feature>
<evidence type="ECO:0000259" key="1">
    <source>
        <dbReference type="Pfam" id="PF07727"/>
    </source>
</evidence>
<protein>
    <recommendedName>
        <fullName evidence="1">Reverse transcriptase Ty1/copia-type domain-containing protein</fullName>
    </recommendedName>
</protein>
<dbReference type="Pfam" id="PF07727">
    <property type="entry name" value="RVT_2"/>
    <property type="match status" value="1"/>
</dbReference>